<dbReference type="InterPro" id="IPR057326">
    <property type="entry name" value="KR_dom"/>
</dbReference>
<name>W4M364_9BACT</name>
<reference evidence="4 5" key="1">
    <citation type="journal article" date="2014" name="Nature">
        <title>An environmental bacterial taxon with a large and distinct metabolic repertoire.</title>
        <authorList>
            <person name="Wilson M.C."/>
            <person name="Mori T."/>
            <person name="Ruckert C."/>
            <person name="Uria A.R."/>
            <person name="Helf M.J."/>
            <person name="Takada K."/>
            <person name="Gernert C."/>
            <person name="Steffens U.A."/>
            <person name="Heycke N."/>
            <person name="Schmitt S."/>
            <person name="Rinke C."/>
            <person name="Helfrich E.J."/>
            <person name="Brachmann A.O."/>
            <person name="Gurgui C."/>
            <person name="Wakimoto T."/>
            <person name="Kracht M."/>
            <person name="Crusemann M."/>
            <person name="Hentschel U."/>
            <person name="Abe I."/>
            <person name="Matsunaga S."/>
            <person name="Kalinowski J."/>
            <person name="Takeyama H."/>
            <person name="Piel J."/>
        </authorList>
    </citation>
    <scope>NUCLEOTIDE SEQUENCE [LARGE SCALE GENOMIC DNA]</scope>
    <source>
        <strain evidence="5">TSY2</strain>
    </source>
</reference>
<dbReference type="NCBIfam" id="NF005559">
    <property type="entry name" value="PRK07231.1"/>
    <property type="match status" value="1"/>
</dbReference>
<dbReference type="CDD" id="cd05233">
    <property type="entry name" value="SDR_c"/>
    <property type="match status" value="1"/>
</dbReference>
<keyword evidence="2" id="KW-0560">Oxidoreductase</keyword>
<evidence type="ECO:0000313" key="4">
    <source>
        <dbReference type="EMBL" id="ETX04087.1"/>
    </source>
</evidence>
<dbReference type="PRINTS" id="PR00081">
    <property type="entry name" value="GDHRDH"/>
</dbReference>
<dbReference type="GO" id="GO:0016491">
    <property type="term" value="F:oxidoreductase activity"/>
    <property type="evidence" value="ECO:0007669"/>
    <property type="project" value="UniProtKB-KW"/>
</dbReference>
<dbReference type="PRINTS" id="PR00080">
    <property type="entry name" value="SDRFAMILY"/>
</dbReference>
<evidence type="ECO:0000313" key="5">
    <source>
        <dbReference type="Proteomes" id="UP000019140"/>
    </source>
</evidence>
<comment type="similarity">
    <text evidence="1">Belongs to the short-chain dehydrogenases/reductases (SDR) family.</text>
</comment>
<dbReference type="Pfam" id="PF13561">
    <property type="entry name" value="adh_short_C2"/>
    <property type="match status" value="1"/>
</dbReference>
<proteinExistence type="inferred from homology"/>
<dbReference type="FunFam" id="3.40.50.720:FF:000084">
    <property type="entry name" value="Short-chain dehydrogenase reductase"/>
    <property type="match status" value="1"/>
</dbReference>
<gene>
    <name evidence="4" type="ORF">ETSY2_30845</name>
</gene>
<dbReference type="HOGENOM" id="CLU_010194_1_3_7"/>
<dbReference type="PANTHER" id="PTHR43639:SF1">
    <property type="entry name" value="SHORT-CHAIN DEHYDROGENASE_REDUCTASE FAMILY PROTEIN"/>
    <property type="match status" value="1"/>
</dbReference>
<organism evidence="4 5">
    <name type="scientific">Candidatus Entotheonella gemina</name>
    <dbReference type="NCBI Taxonomy" id="1429439"/>
    <lineage>
        <taxon>Bacteria</taxon>
        <taxon>Pseudomonadati</taxon>
        <taxon>Nitrospinota/Tectimicrobiota group</taxon>
        <taxon>Candidatus Tectimicrobiota</taxon>
        <taxon>Candidatus Entotheonellia</taxon>
        <taxon>Candidatus Entotheonellales</taxon>
        <taxon>Candidatus Entotheonellaceae</taxon>
        <taxon>Candidatus Entotheonella</taxon>
    </lineage>
</organism>
<dbReference type="EMBL" id="AZHX01001311">
    <property type="protein sequence ID" value="ETX04087.1"/>
    <property type="molecule type" value="Genomic_DNA"/>
</dbReference>
<protein>
    <submittedName>
        <fullName evidence="4">Oxidoreductase</fullName>
    </submittedName>
</protein>
<dbReference type="PROSITE" id="PS00061">
    <property type="entry name" value="ADH_SHORT"/>
    <property type="match status" value="1"/>
</dbReference>
<dbReference type="SMART" id="SM00822">
    <property type="entry name" value="PKS_KR"/>
    <property type="match status" value="1"/>
</dbReference>
<dbReference type="Proteomes" id="UP000019140">
    <property type="component" value="Unassembled WGS sequence"/>
</dbReference>
<evidence type="ECO:0000259" key="3">
    <source>
        <dbReference type="SMART" id="SM00822"/>
    </source>
</evidence>
<dbReference type="PANTHER" id="PTHR43639">
    <property type="entry name" value="OXIDOREDUCTASE, SHORT-CHAIN DEHYDROGENASE/REDUCTASE FAMILY (AFU_ORTHOLOGUE AFUA_5G02870)"/>
    <property type="match status" value="1"/>
</dbReference>
<evidence type="ECO:0000256" key="1">
    <source>
        <dbReference type="ARBA" id="ARBA00006484"/>
    </source>
</evidence>
<evidence type="ECO:0000256" key="2">
    <source>
        <dbReference type="ARBA" id="ARBA00023002"/>
    </source>
</evidence>
<feature type="domain" description="Ketoreductase" evidence="3">
    <location>
        <begin position="7"/>
        <end position="202"/>
    </location>
</feature>
<sequence>MSDLSNWVGIITGSATGIGAATARMLAARGAKVIVNYTKSLQDAEETAAACQAAGGEAILCQADVSQDDDCKKLVQTALHAWGRIDGLVNNAGTTKIVPHHDLEGLSGDDFQRIYAVNVVGPYQMCRAVAPTMKAQGGGSIVNISSIAGVVGVGSSIAYAASKGALNTMTLSLARVLGPEIRINAVCPGFVQGRWQQQWLGDEYDERIKQEEATTPLGRAGSAEDMAEVAVMFLTSCHNVTGEVLLSDSGRHLSFAPAKAR</sequence>
<dbReference type="InterPro" id="IPR036291">
    <property type="entry name" value="NAD(P)-bd_dom_sf"/>
</dbReference>
<comment type="caution">
    <text evidence="4">The sequence shown here is derived from an EMBL/GenBank/DDBJ whole genome shotgun (WGS) entry which is preliminary data.</text>
</comment>
<dbReference type="SUPFAM" id="SSF51735">
    <property type="entry name" value="NAD(P)-binding Rossmann-fold domains"/>
    <property type="match status" value="1"/>
</dbReference>
<dbReference type="InterPro" id="IPR020904">
    <property type="entry name" value="Sc_DH/Rdtase_CS"/>
</dbReference>
<dbReference type="AlphaFoldDB" id="W4M364"/>
<accession>W4M364</accession>
<keyword evidence="5" id="KW-1185">Reference proteome</keyword>
<dbReference type="InterPro" id="IPR002347">
    <property type="entry name" value="SDR_fam"/>
</dbReference>
<dbReference type="Gene3D" id="3.40.50.720">
    <property type="entry name" value="NAD(P)-binding Rossmann-like Domain"/>
    <property type="match status" value="1"/>
</dbReference>